<dbReference type="Proteomes" id="UP000244527">
    <property type="component" value="Chromosome"/>
</dbReference>
<reference evidence="1 2" key="1">
    <citation type="submission" date="2017-04" db="EMBL/GenBank/DDBJ databases">
        <title>Compelte genome sequence of WV33.</title>
        <authorList>
            <person name="Lee P.C."/>
        </authorList>
    </citation>
    <scope>NUCLEOTIDE SEQUENCE [LARGE SCALE GENOMIC DNA]</scope>
    <source>
        <strain evidence="1 2">WV33</strain>
    </source>
</reference>
<gene>
    <name evidence="1" type="ORF">FFWV33_02375</name>
</gene>
<dbReference type="OrthoDB" id="980944at2"/>
<protein>
    <submittedName>
        <fullName evidence="1">Uncharacterized protein</fullName>
    </submittedName>
</protein>
<name>A0A2S1L9R0_9FLAO</name>
<dbReference type="AlphaFoldDB" id="A0A2S1L9R0"/>
<accession>A0A2S1L9R0</accession>
<keyword evidence="2" id="KW-1185">Reference proteome</keyword>
<sequence length="411" mass="45881">MIKKVIHSILPIVLLLAFVYVAAKINTSQAVSQLVTAQKSFIAGRPITLTFTTNSKTANASLFIIHTYGKTVVTATNSDGKLNFKIPTVYFIKTGIVSWYLIQDDTQTANGSFTITPNNTTPTLLENYLGPPSLLTGTDHFTMMVAIPTDSYDNPKENGTAVLIKDQFLDNVTVTEKKTKSFIAWKDIYSRTKSGKMLVSTECNSTDSKEFETEIKPSPSEDFTIDYARNHQFADGNQITTVKTSVIKDRFDNLVGDGTVVMFQVITNANILLKSYAATINGVAIGQILHPDHEDTYKIKAYVTGIAQSKPISVSYKPLIKTFKYTFSEQNRKITVGPVRSFMKQLVPDGVKVELKIFHKKELLETKIVETNKGLATFILLAPFYPKKEYQFTIKTLGITQQTEIKKYETN</sequence>
<evidence type="ECO:0000313" key="1">
    <source>
        <dbReference type="EMBL" id="AWG20454.1"/>
    </source>
</evidence>
<proteinExistence type="predicted"/>
<dbReference type="KEGG" id="ffa:FFWV33_02375"/>
<organism evidence="1 2">
    <name type="scientific">Flavobacterium faecale</name>
    <dbReference type="NCBI Taxonomy" id="1355330"/>
    <lineage>
        <taxon>Bacteria</taxon>
        <taxon>Pseudomonadati</taxon>
        <taxon>Bacteroidota</taxon>
        <taxon>Flavobacteriia</taxon>
        <taxon>Flavobacteriales</taxon>
        <taxon>Flavobacteriaceae</taxon>
        <taxon>Flavobacterium</taxon>
    </lineage>
</organism>
<evidence type="ECO:0000313" key="2">
    <source>
        <dbReference type="Proteomes" id="UP000244527"/>
    </source>
</evidence>
<dbReference type="RefSeq" id="WP_108739416.1">
    <property type="nucleotide sequence ID" value="NZ_CP020918.1"/>
</dbReference>
<dbReference type="EMBL" id="CP020918">
    <property type="protein sequence ID" value="AWG20454.1"/>
    <property type="molecule type" value="Genomic_DNA"/>
</dbReference>